<dbReference type="Proteomes" id="UP000694892">
    <property type="component" value="Unassembled WGS sequence"/>
</dbReference>
<dbReference type="SMART" id="SM00217">
    <property type="entry name" value="WAP"/>
    <property type="match status" value="5"/>
</dbReference>
<dbReference type="InterPro" id="IPR008197">
    <property type="entry name" value="WAP_dom"/>
</dbReference>
<feature type="region of interest" description="Disordered" evidence="1">
    <location>
        <begin position="448"/>
        <end position="472"/>
    </location>
</feature>
<dbReference type="Pfam" id="PF00095">
    <property type="entry name" value="WAP"/>
    <property type="match status" value="5"/>
</dbReference>
<dbReference type="Gene3D" id="1.20.5.340">
    <property type="match status" value="1"/>
</dbReference>
<evidence type="ECO:0000259" key="3">
    <source>
        <dbReference type="PROSITE" id="PS51390"/>
    </source>
</evidence>
<dbReference type="PRINTS" id="PR00003">
    <property type="entry name" value="4DISULPHCORE"/>
</dbReference>
<dbReference type="SUPFAM" id="SSF57256">
    <property type="entry name" value="Elafin-like"/>
    <property type="match status" value="5"/>
</dbReference>
<feature type="chain" id="PRO_5037148313" description="WAP domain-containing protein" evidence="2">
    <location>
        <begin position="20"/>
        <end position="472"/>
    </location>
</feature>
<dbReference type="PANTHER" id="PTHR19441:SF95">
    <property type="entry name" value="PERLWAPIN ISOFORM X1"/>
    <property type="match status" value="1"/>
</dbReference>
<dbReference type="AlphaFoldDB" id="A0A974BRF6"/>
<feature type="compositionally biased region" description="Basic and acidic residues" evidence="1">
    <location>
        <begin position="349"/>
        <end position="363"/>
    </location>
</feature>
<dbReference type="GO" id="GO:0005615">
    <property type="term" value="C:extracellular space"/>
    <property type="evidence" value="ECO:0007669"/>
    <property type="project" value="TreeGrafter"/>
</dbReference>
<dbReference type="PROSITE" id="PS51390">
    <property type="entry name" value="WAP"/>
    <property type="match status" value="3"/>
</dbReference>
<dbReference type="InterPro" id="IPR036645">
    <property type="entry name" value="Elafin-like_sf"/>
</dbReference>
<dbReference type="EMBL" id="KV467257">
    <property type="protein sequence ID" value="OCT56668.1"/>
    <property type="molecule type" value="Genomic_DNA"/>
</dbReference>
<feature type="domain" description="WAP" evidence="3">
    <location>
        <begin position="40"/>
        <end position="89"/>
    </location>
</feature>
<feature type="signal peptide" evidence="2">
    <location>
        <begin position="1"/>
        <end position="19"/>
    </location>
</feature>
<reference evidence="4" key="1">
    <citation type="submission" date="2016-05" db="EMBL/GenBank/DDBJ databases">
        <title>WGS assembly of Xenopus laevis.</title>
        <authorList>
            <person name="Session A."/>
            <person name="Uno Y."/>
            <person name="Kwon T."/>
            <person name="Chapman J."/>
            <person name="Toyoda A."/>
            <person name="Takahashi S."/>
            <person name="Fukui A."/>
            <person name="Hikosaka A."/>
            <person name="Putnam N."/>
            <person name="Stites J."/>
            <person name="Van Heeringen S."/>
            <person name="Quigley I."/>
            <person name="Heinz S."/>
            <person name="Hellsten U."/>
            <person name="Lyons J."/>
            <person name="Suzuki A."/>
            <person name="Kondo M."/>
            <person name="Ogino H."/>
            <person name="Ochi H."/>
            <person name="Bogdanovic O."/>
            <person name="Lister R."/>
            <person name="Georgiou G."/>
            <person name="Paranjpe S."/>
            <person name="Van Kruijsbergen I."/>
            <person name="Mozaffari S."/>
            <person name="Shu S."/>
            <person name="Schmutz J."/>
            <person name="Jenkins J."/>
            <person name="Grimwood J."/>
            <person name="Carlson J."/>
            <person name="Mitros T."/>
            <person name="Simakov O."/>
            <person name="Heald R."/>
            <person name="Miller K."/>
            <person name="Haudenschild C."/>
            <person name="Kuroki Y."/>
            <person name="Tanaka T."/>
            <person name="Michiue T."/>
            <person name="Watanabe M."/>
            <person name="Kinoshita T."/>
            <person name="Ohta Y."/>
            <person name="Mawaribuchi S."/>
            <person name="Suzuki Y."/>
            <person name="Haramoto Y."/>
            <person name="Yamamoto T."/>
            <person name="Takagi C."/>
            <person name="Kitzman J."/>
            <person name="Shendure J."/>
            <person name="Nakayama T."/>
            <person name="Izutsu Y."/>
            <person name="Robert J."/>
            <person name="Dichmann D."/>
            <person name="Flajnik M."/>
            <person name="Houston D."/>
            <person name="Marcotte E."/>
            <person name="Wallingford J."/>
            <person name="Ito Y."/>
            <person name="Asashima M."/>
            <person name="Ueno N."/>
            <person name="Matsuda Y."/>
            <person name="Jan Veenstra G."/>
            <person name="Fujiyama A."/>
            <person name="Harland R."/>
            <person name="Taira M."/>
            <person name="Rokhsar D.S."/>
        </authorList>
    </citation>
    <scope>NUCLEOTIDE SEQUENCE</scope>
    <source>
        <strain evidence="4">J</strain>
        <tissue evidence="4">Blood</tissue>
    </source>
</reference>
<feature type="domain" description="WAP" evidence="3">
    <location>
        <begin position="139"/>
        <end position="186"/>
    </location>
</feature>
<feature type="region of interest" description="Disordered" evidence="1">
    <location>
        <begin position="334"/>
        <end position="377"/>
    </location>
</feature>
<dbReference type="GO" id="GO:0004867">
    <property type="term" value="F:serine-type endopeptidase inhibitor activity"/>
    <property type="evidence" value="ECO:0007669"/>
    <property type="project" value="TreeGrafter"/>
</dbReference>
<protein>
    <recommendedName>
        <fullName evidence="3">WAP domain-containing protein</fullName>
    </recommendedName>
</protein>
<dbReference type="PANTHER" id="PTHR19441">
    <property type="entry name" value="WHEY ACDIC PROTEIN WAP"/>
    <property type="match status" value="1"/>
</dbReference>
<feature type="compositionally biased region" description="Basic and acidic residues" evidence="1">
    <location>
        <begin position="463"/>
        <end position="472"/>
    </location>
</feature>
<organism evidence="4">
    <name type="scientific">Xenopus laevis</name>
    <name type="common">African clawed frog</name>
    <dbReference type="NCBI Taxonomy" id="8355"/>
    <lineage>
        <taxon>Eukaryota</taxon>
        <taxon>Metazoa</taxon>
        <taxon>Chordata</taxon>
        <taxon>Craniata</taxon>
        <taxon>Vertebrata</taxon>
        <taxon>Euteleostomi</taxon>
        <taxon>Amphibia</taxon>
        <taxon>Batrachia</taxon>
        <taxon>Anura</taxon>
        <taxon>Pipoidea</taxon>
        <taxon>Pipidae</taxon>
        <taxon>Xenopodinae</taxon>
        <taxon>Xenopus</taxon>
        <taxon>Xenopus</taxon>
    </lineage>
</organism>
<gene>
    <name evidence="4" type="ORF">XELAEV_18004587mg</name>
</gene>
<accession>A0A974BRF6</accession>
<evidence type="ECO:0000256" key="1">
    <source>
        <dbReference type="SAM" id="MobiDB-lite"/>
    </source>
</evidence>
<keyword evidence="2" id="KW-0732">Signal</keyword>
<dbReference type="Gene3D" id="4.10.75.10">
    <property type="entry name" value="Elafin-like"/>
    <property type="match status" value="5"/>
</dbReference>
<feature type="domain" description="WAP" evidence="3">
    <location>
        <begin position="236"/>
        <end position="284"/>
    </location>
</feature>
<proteinExistence type="predicted"/>
<sequence length="472" mass="51058">MGPTAALLLLGLCSLGTLAQRPAITVSGRLTKDPGHGIIGRPKPGKCPAPVNLEACDKSVKSQCDNDQQCSGSRKCCSNGCRNICLLPLEDKKDSCPFFDAQICALMFPLEDECKTDDQCQGKQRCCCSNCRLECTPTVIVKPGQCPVPSRWCPAGPPKHKCDTDSNCTGKEKCCEDCGRKCKSPQTEHIGFCPETIETLSCISAPDTPLCHTDSNCPRGWKCCLSGERMQCVAALAEKSGQCPTPEKICFAPSSKPACTNDADCVGNKKCCTLACEPKCTDPVYPILMTHSAPPQPITREVPAAATACAPEPETLRNTGADCLKASEAHVHYTAASNATKPPRSNRTKLKDTKKSPDKHNTEMEPELQRSQGDIQPPSVEELVQIPGPLLDQKLASIKESITEVLQQVTNHSQRLTETEDLISSLEDDLEKAQNVIDTQQNEISILAGKNGRSLKSQSNKQLEAHWGPRND</sequence>
<evidence type="ECO:0000256" key="2">
    <source>
        <dbReference type="SAM" id="SignalP"/>
    </source>
</evidence>
<name>A0A974BRF6_XENLA</name>
<evidence type="ECO:0000313" key="4">
    <source>
        <dbReference type="EMBL" id="OCT56668.1"/>
    </source>
</evidence>
<feature type="compositionally biased region" description="Polar residues" evidence="1">
    <location>
        <begin position="335"/>
        <end position="345"/>
    </location>
</feature>
<dbReference type="InterPro" id="IPR050514">
    <property type="entry name" value="WAP_four-disulfide_core"/>
</dbReference>